<dbReference type="PANTHER" id="PTHR28077:SF1">
    <property type="entry name" value="INOSITOL PHOSPHORYLCERAMIDE SYNTHASE REGULATORY SUBUNIT KEI1"/>
    <property type="match status" value="1"/>
</dbReference>
<protein>
    <submittedName>
        <fullName evidence="2">Uncharacterized protein</fullName>
    </submittedName>
</protein>
<keyword evidence="1" id="KW-1133">Transmembrane helix</keyword>
<evidence type="ECO:0000313" key="2">
    <source>
        <dbReference type="EMBL" id="ROW08032.1"/>
    </source>
</evidence>
<gene>
    <name evidence="2" type="ORF">VPNG_06085</name>
</gene>
<dbReference type="AlphaFoldDB" id="A0A423WX29"/>
<keyword evidence="1" id="KW-0472">Membrane</keyword>
<dbReference type="InParanoid" id="A0A423WX29"/>
<dbReference type="STRING" id="1230097.A0A423WX29"/>
<comment type="caution">
    <text evidence="2">The sequence shown here is derived from an EMBL/GenBank/DDBJ whole genome shotgun (WGS) entry which is preliminary data.</text>
</comment>
<dbReference type="Pfam" id="PF08552">
    <property type="entry name" value="Kei1"/>
    <property type="match status" value="1"/>
</dbReference>
<feature type="transmembrane region" description="Helical" evidence="1">
    <location>
        <begin position="134"/>
        <end position="155"/>
    </location>
</feature>
<evidence type="ECO:0000256" key="1">
    <source>
        <dbReference type="SAM" id="Phobius"/>
    </source>
</evidence>
<dbReference type="InterPro" id="IPR013862">
    <property type="entry name" value="Kei1"/>
</dbReference>
<dbReference type="GO" id="GO:0070916">
    <property type="term" value="C:inositol phosphoceramide synthase complex"/>
    <property type="evidence" value="ECO:0007669"/>
    <property type="project" value="TreeGrafter"/>
</dbReference>
<sequence length="230" mass="25038">MAASRGLRLWLPKPKTFLGLMSLQTGTEIISLALLINKVTGVYGLLAILTGYALDGVQISMYIYSVAVLITLAILTPHVRKQSPFQNLALAWLYIFDTIVNAAYTAAFAAEWYLKSGGNPEGDSAEQATDTAASMILIVAFTLVRVYLMFVVMSFTRQVLHRYTAGLAIGDKATAAQPFAVGSPEGEGWKGKLGRAMVHVGQDYWVGGKETDEWAPEQRVPLARSVEDYA</sequence>
<evidence type="ECO:0000313" key="3">
    <source>
        <dbReference type="Proteomes" id="UP000285146"/>
    </source>
</evidence>
<dbReference type="GO" id="GO:0070917">
    <property type="term" value="F:inositol phosphoceramide synthase regulator activity"/>
    <property type="evidence" value="ECO:0007669"/>
    <property type="project" value="InterPro"/>
</dbReference>
<name>A0A423WX29_9PEZI</name>
<organism evidence="2 3">
    <name type="scientific">Cytospora leucostoma</name>
    <dbReference type="NCBI Taxonomy" id="1230097"/>
    <lineage>
        <taxon>Eukaryota</taxon>
        <taxon>Fungi</taxon>
        <taxon>Dikarya</taxon>
        <taxon>Ascomycota</taxon>
        <taxon>Pezizomycotina</taxon>
        <taxon>Sordariomycetes</taxon>
        <taxon>Sordariomycetidae</taxon>
        <taxon>Diaporthales</taxon>
        <taxon>Cytosporaceae</taxon>
        <taxon>Cytospora</taxon>
    </lineage>
</organism>
<dbReference type="OrthoDB" id="9989112at2759"/>
<reference evidence="2 3" key="1">
    <citation type="submission" date="2015-09" db="EMBL/GenBank/DDBJ databases">
        <title>Host preference determinants of Valsa canker pathogens revealed by comparative genomics.</title>
        <authorList>
            <person name="Yin Z."/>
            <person name="Huang L."/>
        </authorList>
    </citation>
    <scope>NUCLEOTIDE SEQUENCE [LARGE SCALE GENOMIC DNA]</scope>
    <source>
        <strain evidence="2 3">SXYLt</strain>
    </source>
</reference>
<feature type="transmembrane region" description="Helical" evidence="1">
    <location>
        <begin position="91"/>
        <end position="114"/>
    </location>
</feature>
<dbReference type="Proteomes" id="UP000285146">
    <property type="component" value="Unassembled WGS sequence"/>
</dbReference>
<keyword evidence="1" id="KW-0812">Transmembrane</keyword>
<dbReference type="GO" id="GO:0000139">
    <property type="term" value="C:Golgi membrane"/>
    <property type="evidence" value="ECO:0007669"/>
    <property type="project" value="TreeGrafter"/>
</dbReference>
<dbReference type="EMBL" id="LKEB01000036">
    <property type="protein sequence ID" value="ROW08032.1"/>
    <property type="molecule type" value="Genomic_DNA"/>
</dbReference>
<proteinExistence type="predicted"/>
<keyword evidence="3" id="KW-1185">Reference proteome</keyword>
<feature type="transmembrane region" description="Helical" evidence="1">
    <location>
        <begin position="29"/>
        <end position="53"/>
    </location>
</feature>
<accession>A0A423WX29</accession>
<dbReference type="PANTHER" id="PTHR28077">
    <property type="entry name" value="INOSITOL PHOSPHORYLCERAMIDE SYNTHASE REGULATORY SUBUNIT KEI1"/>
    <property type="match status" value="1"/>
</dbReference>
<feature type="transmembrane region" description="Helical" evidence="1">
    <location>
        <begin position="59"/>
        <end position="79"/>
    </location>
</feature>
<dbReference type="GO" id="GO:0006673">
    <property type="term" value="P:inositol phosphoceramide metabolic process"/>
    <property type="evidence" value="ECO:0007669"/>
    <property type="project" value="InterPro"/>
</dbReference>
<dbReference type="FunCoup" id="A0A423WX29">
    <property type="interactions" value="14"/>
</dbReference>